<dbReference type="GO" id="GO:0003700">
    <property type="term" value="F:DNA-binding transcription factor activity"/>
    <property type="evidence" value="ECO:0007669"/>
    <property type="project" value="TreeGrafter"/>
</dbReference>
<sequence>MVIRNADDSNAPRKADGQRIPSREIDDVILDAARSCVLDFGMQRTTLAEISRRAGVSRPTVYRRWPDTRAVVADLLTREIRSVLPEVTFNGSAGTLLVEAIGDVVGQIRDHPLFVKIRQADQELLTTYIVDRLGASQKSILELITSVVAAGQQDGSIREGSVNEIAAMVLLMAQSVVISAPTLEPELSSDASVEQLRYAVAAYLAPVKNSGEWL</sequence>
<protein>
    <submittedName>
        <fullName evidence="4">TetR family transcriptional regulator</fullName>
    </submittedName>
</protein>
<evidence type="ECO:0000313" key="4">
    <source>
        <dbReference type="EMBL" id="QIP40146.1"/>
    </source>
</evidence>
<organism evidence="4 5">
    <name type="scientific">Rhodococcus erythropolis</name>
    <name type="common">Arthrobacter picolinophilus</name>
    <dbReference type="NCBI Taxonomy" id="1833"/>
    <lineage>
        <taxon>Bacteria</taxon>
        <taxon>Bacillati</taxon>
        <taxon>Actinomycetota</taxon>
        <taxon>Actinomycetes</taxon>
        <taxon>Mycobacteriales</taxon>
        <taxon>Nocardiaceae</taxon>
        <taxon>Rhodococcus</taxon>
        <taxon>Rhodococcus erythropolis group</taxon>
    </lineage>
</organism>
<feature type="domain" description="HTH tetR-type" evidence="3">
    <location>
        <begin position="23"/>
        <end position="83"/>
    </location>
</feature>
<dbReference type="InterPro" id="IPR036271">
    <property type="entry name" value="Tet_transcr_reg_TetR-rel_C_sf"/>
</dbReference>
<dbReference type="EMBL" id="CP050124">
    <property type="protein sequence ID" value="QIP40146.1"/>
    <property type="molecule type" value="Genomic_DNA"/>
</dbReference>
<name>A0A6G9CTW7_RHOER</name>
<dbReference type="RefSeq" id="WP_166502220.1">
    <property type="nucleotide sequence ID" value="NZ_CP050124.1"/>
</dbReference>
<dbReference type="PANTHER" id="PTHR30055">
    <property type="entry name" value="HTH-TYPE TRANSCRIPTIONAL REGULATOR RUTR"/>
    <property type="match status" value="1"/>
</dbReference>
<dbReference type="SUPFAM" id="SSF46689">
    <property type="entry name" value="Homeodomain-like"/>
    <property type="match status" value="1"/>
</dbReference>
<dbReference type="AlphaFoldDB" id="A0A6G9CTW7"/>
<evidence type="ECO:0000256" key="2">
    <source>
        <dbReference type="PROSITE-ProRule" id="PRU00335"/>
    </source>
</evidence>
<proteinExistence type="predicted"/>
<evidence type="ECO:0000259" key="3">
    <source>
        <dbReference type="PROSITE" id="PS50977"/>
    </source>
</evidence>
<dbReference type="GO" id="GO:0000976">
    <property type="term" value="F:transcription cis-regulatory region binding"/>
    <property type="evidence" value="ECO:0007669"/>
    <property type="project" value="TreeGrafter"/>
</dbReference>
<dbReference type="InterPro" id="IPR050109">
    <property type="entry name" value="HTH-type_TetR-like_transc_reg"/>
</dbReference>
<feature type="DNA-binding region" description="H-T-H motif" evidence="2">
    <location>
        <begin position="46"/>
        <end position="65"/>
    </location>
</feature>
<dbReference type="Gene3D" id="1.10.357.10">
    <property type="entry name" value="Tetracycline Repressor, domain 2"/>
    <property type="match status" value="1"/>
</dbReference>
<dbReference type="Pfam" id="PF00440">
    <property type="entry name" value="TetR_N"/>
    <property type="match status" value="1"/>
</dbReference>
<evidence type="ECO:0000313" key="5">
    <source>
        <dbReference type="Proteomes" id="UP000502345"/>
    </source>
</evidence>
<dbReference type="InterPro" id="IPR023772">
    <property type="entry name" value="DNA-bd_HTH_TetR-type_CS"/>
</dbReference>
<reference evidence="4 5" key="1">
    <citation type="submission" date="2020-03" db="EMBL/GenBank/DDBJ databases">
        <title>Screen low temperature-resistant strains for efficient degradation of petroleum hydrocarbons under the low temperature.</title>
        <authorList>
            <person name="Wang Y."/>
            <person name="Chen J."/>
        </authorList>
    </citation>
    <scope>NUCLEOTIDE SEQUENCE [LARGE SCALE GENOMIC DNA]</scope>
    <source>
        <strain evidence="4 5">KB1</strain>
    </source>
</reference>
<keyword evidence="1 2" id="KW-0238">DNA-binding</keyword>
<dbReference type="InterPro" id="IPR009057">
    <property type="entry name" value="Homeodomain-like_sf"/>
</dbReference>
<dbReference type="InterPro" id="IPR001647">
    <property type="entry name" value="HTH_TetR"/>
</dbReference>
<dbReference type="PROSITE" id="PS01081">
    <property type="entry name" value="HTH_TETR_1"/>
    <property type="match status" value="1"/>
</dbReference>
<dbReference type="PROSITE" id="PS50977">
    <property type="entry name" value="HTH_TETR_2"/>
    <property type="match status" value="1"/>
</dbReference>
<dbReference type="SUPFAM" id="SSF48498">
    <property type="entry name" value="Tetracyclin repressor-like, C-terminal domain"/>
    <property type="match status" value="1"/>
</dbReference>
<dbReference type="PANTHER" id="PTHR30055:SF153">
    <property type="entry name" value="HTH-TYPE TRANSCRIPTIONAL REPRESSOR RV3405C"/>
    <property type="match status" value="1"/>
</dbReference>
<dbReference type="Proteomes" id="UP000502345">
    <property type="component" value="Chromosome"/>
</dbReference>
<gene>
    <name evidence="4" type="ORF">G9444_2902</name>
</gene>
<accession>A0A6G9CTW7</accession>
<dbReference type="Gene3D" id="1.10.10.60">
    <property type="entry name" value="Homeodomain-like"/>
    <property type="match status" value="1"/>
</dbReference>
<evidence type="ECO:0000256" key="1">
    <source>
        <dbReference type="ARBA" id="ARBA00023125"/>
    </source>
</evidence>